<sequence length="415" mass="45200">MAWNEPGGSKDNDPWGGGKKSDQGPPDLDEVVKKFQDQVRSIFGGKGKGSGGDGEGKGSSSGGSGSKIGLGVVVGGALFLWGLTGIYIVDEGKRGVELVFGAYSETTQPGPHWHMPAPISTVEIVDVSQIRNVEIGYRSGAGGESSKRSVLNEAMMLTQDENIVDVNFAVQYRIKDAQDYLFNLRSPDETLREATESAVREIVGKSKMDFVLTEGRSEMVQSAEILIQAILDRYGSGLQVTSVNMQDAQPPEQVQAAFSDAVKAREDEQRVKNEAEAYANDILPKARGAGARMFEEATAYKSKVVSEAEGQTSRFLQVLTEYEKAPVVTRERMYLDAMETVLNNTSKVMLDVEGSGNLLYLPLDRMMAPAAAVMPMIEQTSQAANAARQVVENRARDRMADQIRARSTLRSRETR</sequence>
<dbReference type="EMBL" id="UOFQ01000064">
    <property type="protein sequence ID" value="VAW87425.1"/>
    <property type="molecule type" value="Genomic_DNA"/>
</dbReference>
<feature type="region of interest" description="Disordered" evidence="6">
    <location>
        <begin position="1"/>
        <end position="30"/>
    </location>
</feature>
<dbReference type="InterPro" id="IPR020980">
    <property type="entry name" value="Membrane_HflK_N"/>
</dbReference>
<dbReference type="Pfam" id="PF12221">
    <property type="entry name" value="HflK_N"/>
    <property type="match status" value="1"/>
</dbReference>
<comment type="similarity">
    <text evidence="2">Belongs to the band 7/mec-2 family. HflK subfamily.</text>
</comment>
<gene>
    <name evidence="8" type="ORF">MNBD_GAMMA17-9</name>
</gene>
<dbReference type="PANTHER" id="PTHR43327">
    <property type="entry name" value="STOMATIN-LIKE PROTEIN 2, MITOCHONDRIAL"/>
    <property type="match status" value="1"/>
</dbReference>
<dbReference type="GO" id="GO:0016020">
    <property type="term" value="C:membrane"/>
    <property type="evidence" value="ECO:0007669"/>
    <property type="project" value="UniProtKB-SubCell"/>
</dbReference>
<dbReference type="InterPro" id="IPR001107">
    <property type="entry name" value="Band_7"/>
</dbReference>
<evidence type="ECO:0000256" key="4">
    <source>
        <dbReference type="ARBA" id="ARBA00022989"/>
    </source>
</evidence>
<reference evidence="8" key="1">
    <citation type="submission" date="2018-06" db="EMBL/GenBank/DDBJ databases">
        <authorList>
            <person name="Zhirakovskaya E."/>
        </authorList>
    </citation>
    <scope>NUCLEOTIDE SEQUENCE</scope>
</reference>
<accession>A0A3B0Z2B8</accession>
<evidence type="ECO:0000256" key="3">
    <source>
        <dbReference type="ARBA" id="ARBA00022692"/>
    </source>
</evidence>
<comment type="subcellular location">
    <subcellularLocation>
        <location evidence="1">Membrane</location>
    </subcellularLocation>
</comment>
<dbReference type="PANTHER" id="PTHR43327:SF2">
    <property type="entry name" value="MODULATOR OF FTSH PROTEASE HFLK"/>
    <property type="match status" value="1"/>
</dbReference>
<evidence type="ECO:0000313" key="8">
    <source>
        <dbReference type="EMBL" id="VAW87425.1"/>
    </source>
</evidence>
<proteinExistence type="inferred from homology"/>
<dbReference type="CDD" id="cd03404">
    <property type="entry name" value="SPFH_HflK"/>
    <property type="match status" value="1"/>
</dbReference>
<dbReference type="Pfam" id="PF01145">
    <property type="entry name" value="Band_7"/>
    <property type="match status" value="1"/>
</dbReference>
<organism evidence="8">
    <name type="scientific">hydrothermal vent metagenome</name>
    <dbReference type="NCBI Taxonomy" id="652676"/>
    <lineage>
        <taxon>unclassified sequences</taxon>
        <taxon>metagenomes</taxon>
        <taxon>ecological metagenomes</taxon>
    </lineage>
</organism>
<dbReference type="Gene3D" id="3.30.479.30">
    <property type="entry name" value="Band 7 domain"/>
    <property type="match status" value="1"/>
</dbReference>
<evidence type="ECO:0000256" key="1">
    <source>
        <dbReference type="ARBA" id="ARBA00004370"/>
    </source>
</evidence>
<keyword evidence="4" id="KW-1133">Transmembrane helix</keyword>
<dbReference type="SUPFAM" id="SSF117892">
    <property type="entry name" value="Band 7/SPFH domain"/>
    <property type="match status" value="1"/>
</dbReference>
<dbReference type="InterPro" id="IPR010201">
    <property type="entry name" value="HflK"/>
</dbReference>
<dbReference type="InterPro" id="IPR050710">
    <property type="entry name" value="Band7/mec-2_domain"/>
</dbReference>
<dbReference type="SMART" id="SM00244">
    <property type="entry name" value="PHB"/>
    <property type="match status" value="1"/>
</dbReference>
<keyword evidence="3" id="KW-0812">Transmembrane</keyword>
<dbReference type="InterPro" id="IPR036013">
    <property type="entry name" value="Band_7/SPFH_dom_sf"/>
</dbReference>
<evidence type="ECO:0000256" key="5">
    <source>
        <dbReference type="ARBA" id="ARBA00023136"/>
    </source>
</evidence>
<dbReference type="AlphaFoldDB" id="A0A3B0Z2B8"/>
<name>A0A3B0Z2B8_9ZZZZ</name>
<evidence type="ECO:0000256" key="6">
    <source>
        <dbReference type="SAM" id="MobiDB-lite"/>
    </source>
</evidence>
<keyword evidence="5" id="KW-0472">Membrane</keyword>
<evidence type="ECO:0000259" key="7">
    <source>
        <dbReference type="SMART" id="SM00244"/>
    </source>
</evidence>
<feature type="domain" description="Band 7" evidence="7">
    <location>
        <begin position="84"/>
        <end position="262"/>
    </location>
</feature>
<feature type="compositionally biased region" description="Gly residues" evidence="6">
    <location>
        <begin position="44"/>
        <end position="65"/>
    </location>
</feature>
<feature type="region of interest" description="Disordered" evidence="6">
    <location>
        <begin position="42"/>
        <end position="65"/>
    </location>
</feature>
<evidence type="ECO:0000256" key="2">
    <source>
        <dbReference type="ARBA" id="ARBA00006971"/>
    </source>
</evidence>
<feature type="region of interest" description="Disordered" evidence="6">
    <location>
        <begin position="395"/>
        <end position="415"/>
    </location>
</feature>
<dbReference type="NCBIfam" id="TIGR01933">
    <property type="entry name" value="hflK"/>
    <property type="match status" value="1"/>
</dbReference>
<protein>
    <submittedName>
        <fullName evidence="8">HflK protein</fullName>
    </submittedName>
</protein>